<dbReference type="GO" id="GO:0046872">
    <property type="term" value="F:metal ion binding"/>
    <property type="evidence" value="ECO:0007669"/>
    <property type="project" value="UniProtKB-KW"/>
</dbReference>
<evidence type="ECO:0000313" key="14">
    <source>
        <dbReference type="EMBL" id="KNZ55662.1"/>
    </source>
</evidence>
<gene>
    <name evidence="14" type="ORF">VP01_261g4</name>
</gene>
<evidence type="ECO:0000256" key="5">
    <source>
        <dbReference type="ARBA" id="ARBA00022968"/>
    </source>
</evidence>
<dbReference type="EMBL" id="LAVV01007524">
    <property type="protein sequence ID" value="KNZ55662.1"/>
    <property type="molecule type" value="Genomic_DNA"/>
</dbReference>
<dbReference type="GO" id="GO:0000139">
    <property type="term" value="C:Golgi membrane"/>
    <property type="evidence" value="ECO:0007669"/>
    <property type="project" value="TreeGrafter"/>
</dbReference>
<dbReference type="Gene3D" id="3.90.550.10">
    <property type="entry name" value="Spore Coat Polysaccharide Biosynthesis Protein SpsA, Chain A"/>
    <property type="match status" value="1"/>
</dbReference>
<name>A0A0L6V539_9BASI</name>
<dbReference type="SUPFAM" id="SSF53448">
    <property type="entry name" value="Nucleotide-diphospho-sugar transferases"/>
    <property type="match status" value="1"/>
</dbReference>
<dbReference type="OrthoDB" id="675023at2759"/>
<keyword evidence="10" id="KW-0464">Manganese</keyword>
<dbReference type="PANTHER" id="PTHR10896:SF65">
    <property type="entry name" value="GALACTOSYLGALACTOSYLXYLOSYLPROTEIN 3-BETA-GLUCURONOSYLTRANSFERASE 3"/>
    <property type="match status" value="1"/>
</dbReference>
<keyword evidence="8" id="KW-0325">Glycoprotein</keyword>
<evidence type="ECO:0000256" key="8">
    <source>
        <dbReference type="ARBA" id="ARBA00023180"/>
    </source>
</evidence>
<evidence type="ECO:0000256" key="7">
    <source>
        <dbReference type="ARBA" id="ARBA00023136"/>
    </source>
</evidence>
<dbReference type="VEuPathDB" id="FungiDB:VP01_261g4"/>
<keyword evidence="10" id="KW-0479">Metal-binding</keyword>
<keyword evidence="5" id="KW-0735">Signal-anchor</keyword>
<evidence type="ECO:0000313" key="15">
    <source>
        <dbReference type="Proteomes" id="UP000037035"/>
    </source>
</evidence>
<dbReference type="GO" id="GO:0005975">
    <property type="term" value="P:carbohydrate metabolic process"/>
    <property type="evidence" value="ECO:0007669"/>
    <property type="project" value="TreeGrafter"/>
</dbReference>
<proteinExistence type="inferred from homology"/>
<keyword evidence="3" id="KW-0808">Transferase</keyword>
<dbReference type="GO" id="GO:0015018">
    <property type="term" value="F:galactosylgalactosylxylosylprotein 3-beta-glucuronosyltransferase activity"/>
    <property type="evidence" value="ECO:0007669"/>
    <property type="project" value="InterPro"/>
</dbReference>
<reference evidence="14 15" key="1">
    <citation type="submission" date="2015-08" db="EMBL/GenBank/DDBJ databases">
        <title>Next Generation Sequencing and Analysis of the Genome of Puccinia sorghi L Schw, the Causal Agent of Maize Common Rust.</title>
        <authorList>
            <person name="Rochi L."/>
            <person name="Burguener G."/>
            <person name="Darino M."/>
            <person name="Turjanski A."/>
            <person name="Kreff E."/>
            <person name="Dieguez M.J."/>
            <person name="Sacco F."/>
        </authorList>
    </citation>
    <scope>NUCLEOTIDE SEQUENCE [LARGE SCALE GENOMIC DNA]</scope>
    <source>
        <strain evidence="14 15">RO10H11247</strain>
    </source>
</reference>
<evidence type="ECO:0000256" key="6">
    <source>
        <dbReference type="ARBA" id="ARBA00022989"/>
    </source>
</evidence>
<sequence length="589" mass="66008">MAANFQLEPCSPQMIQDLICVFLSSHSPESIPLNLDHNTRSISRKLCCFYLALRIIPGHIQSGSQEQPYIPLPTSHSSNKQPMNHNSLCLLNRIKTLCRTRLFLFQVILSLCLVLSIFRLFPLLNHLPLHPKVYSLTFSIDKITPTVGPTGGRASATQSVPSSLPSFAPSPPSPAPARPEAGPRPAIFRPVVPHPLRPLPPPPPASTALCARCGCSSDNRIRRKFNPPDELVIHRSPNETISTESDDHSSIIVTQIWSSIRNIYCEHILLGSDPALTLLDHSLPGSSLLSATINVQVIKLQSGLPTQYIFTKTSALGRTGGLRPDYFRRHAKAIRDHLSTLAERDGKYLEETEKKWGTGRRQLVWIVIEDGETIAKDIQQVLSQSELPFIYYAYGPTRHHGNAQQNSAYALIHRLSTTVLGHGPIMSIDDDGKVMSEVFDIAWRVHTLGVWPMGNLGPTGWEGPEYDPVTLEFLTWRQAPEDDRPFPLDNGAFAFSSEVFGSNFRLVGPRYWPTDYPGGESEFVSQIISKQELVEPLCYNWWVSLSQEMDLLYTELDLYVFIIVCSRVAWHNQRLSEDCIKHLPSCQEL</sequence>
<dbReference type="PANTHER" id="PTHR10896">
    <property type="entry name" value="GALACTOSYLGALACTOSYLXYLOSYLPROTEIN 3-BETA-GLUCURONOSYLTRANSFERASE BETA-1,3-GLUCURONYLTRANSFERASE"/>
    <property type="match status" value="1"/>
</dbReference>
<comment type="subcellular location">
    <subcellularLocation>
        <location evidence="1">Membrane</location>
        <topology evidence="1">Single-pass type II membrane protein</topology>
    </subcellularLocation>
</comment>
<evidence type="ECO:0000256" key="9">
    <source>
        <dbReference type="PIRSR" id="PIRSR605027-1"/>
    </source>
</evidence>
<feature type="compositionally biased region" description="Pro residues" evidence="12">
    <location>
        <begin position="168"/>
        <end position="177"/>
    </location>
</feature>
<dbReference type="GO" id="GO:0050650">
    <property type="term" value="P:chondroitin sulfate proteoglycan biosynthetic process"/>
    <property type="evidence" value="ECO:0007669"/>
    <property type="project" value="TreeGrafter"/>
</dbReference>
<evidence type="ECO:0000256" key="10">
    <source>
        <dbReference type="PIRSR" id="PIRSR605027-3"/>
    </source>
</evidence>
<feature type="binding site" evidence="10">
    <location>
        <position position="431"/>
    </location>
    <ligand>
        <name>Mn(2+)</name>
        <dbReference type="ChEBI" id="CHEBI:29035"/>
    </ligand>
</feature>
<evidence type="ECO:0000256" key="3">
    <source>
        <dbReference type="ARBA" id="ARBA00022679"/>
    </source>
</evidence>
<keyword evidence="4 13" id="KW-0812">Transmembrane</keyword>
<protein>
    <submittedName>
        <fullName evidence="14">Uncharacterized protein</fullName>
    </submittedName>
</protein>
<organism evidence="14 15">
    <name type="scientific">Puccinia sorghi</name>
    <dbReference type="NCBI Taxonomy" id="27349"/>
    <lineage>
        <taxon>Eukaryota</taxon>
        <taxon>Fungi</taxon>
        <taxon>Dikarya</taxon>
        <taxon>Basidiomycota</taxon>
        <taxon>Pucciniomycotina</taxon>
        <taxon>Pucciniomycetes</taxon>
        <taxon>Pucciniales</taxon>
        <taxon>Pucciniaceae</taxon>
        <taxon>Puccinia</taxon>
    </lineage>
</organism>
<feature type="site" description="Interaction with galactose moiety of substrate glycoprotein" evidence="11">
    <location>
        <position position="462"/>
    </location>
</feature>
<dbReference type="InterPro" id="IPR029044">
    <property type="entry name" value="Nucleotide-diphossugar_trans"/>
</dbReference>
<dbReference type="Proteomes" id="UP000037035">
    <property type="component" value="Unassembled WGS sequence"/>
</dbReference>
<feature type="region of interest" description="Disordered" evidence="12">
    <location>
        <begin position="147"/>
        <end position="184"/>
    </location>
</feature>
<accession>A0A0L6V539</accession>
<dbReference type="AlphaFoldDB" id="A0A0L6V539"/>
<evidence type="ECO:0000256" key="1">
    <source>
        <dbReference type="ARBA" id="ARBA00004606"/>
    </source>
</evidence>
<keyword evidence="15" id="KW-1185">Reference proteome</keyword>
<comment type="cofactor">
    <cofactor evidence="10">
        <name>Mn(2+)</name>
        <dbReference type="ChEBI" id="CHEBI:29035"/>
    </cofactor>
</comment>
<evidence type="ECO:0000256" key="12">
    <source>
        <dbReference type="SAM" id="MobiDB-lite"/>
    </source>
</evidence>
<keyword evidence="7 13" id="KW-0472">Membrane</keyword>
<dbReference type="InterPro" id="IPR005027">
    <property type="entry name" value="Glyco_trans_43"/>
</dbReference>
<evidence type="ECO:0000256" key="11">
    <source>
        <dbReference type="PIRSR" id="PIRSR605027-4"/>
    </source>
</evidence>
<evidence type="ECO:0000256" key="4">
    <source>
        <dbReference type="ARBA" id="ARBA00022692"/>
    </source>
</evidence>
<feature type="transmembrane region" description="Helical" evidence="13">
    <location>
        <begin position="102"/>
        <end position="121"/>
    </location>
</feature>
<comment type="caution">
    <text evidence="14">The sequence shown here is derived from an EMBL/GenBank/DDBJ whole genome shotgun (WGS) entry which is preliminary data.</text>
</comment>
<evidence type="ECO:0000256" key="2">
    <source>
        <dbReference type="ARBA" id="ARBA00007706"/>
    </source>
</evidence>
<feature type="active site" description="Proton donor/acceptor" evidence="9">
    <location>
        <position position="520"/>
    </location>
</feature>
<comment type="similarity">
    <text evidence="2">Belongs to the glycosyltransferase 43 family.</text>
</comment>
<dbReference type="Pfam" id="PF03360">
    <property type="entry name" value="Glyco_transf_43"/>
    <property type="match status" value="1"/>
</dbReference>
<evidence type="ECO:0000256" key="13">
    <source>
        <dbReference type="SAM" id="Phobius"/>
    </source>
</evidence>
<keyword evidence="6 13" id="KW-1133">Transmembrane helix</keyword>